<dbReference type="Proteomes" id="UP000230605">
    <property type="component" value="Chromosome 3"/>
</dbReference>
<dbReference type="Gene3D" id="2.40.70.10">
    <property type="entry name" value="Acid Proteases"/>
    <property type="match status" value="1"/>
</dbReference>
<evidence type="ECO:0000313" key="6">
    <source>
        <dbReference type="Proteomes" id="UP001302367"/>
    </source>
</evidence>
<gene>
    <name evidence="3" type="ORF">CB0940_03039</name>
    <name evidence="4" type="ORF">RHO25_004826</name>
</gene>
<name>A0A2G5I1R8_CERBT</name>
<dbReference type="InterPro" id="IPR001969">
    <property type="entry name" value="Aspartic_peptidase_AS"/>
</dbReference>
<dbReference type="PROSITE" id="PS00141">
    <property type="entry name" value="ASP_PROTEASE"/>
    <property type="match status" value="1"/>
</dbReference>
<feature type="compositionally biased region" description="Basic and acidic residues" evidence="2">
    <location>
        <begin position="62"/>
        <end position="71"/>
    </location>
</feature>
<dbReference type="SUPFAM" id="SSF50630">
    <property type="entry name" value="Acid proteases"/>
    <property type="match status" value="1"/>
</dbReference>
<dbReference type="AlphaFoldDB" id="A0A2G5I1R8"/>
<keyword evidence="1" id="KW-0645">Protease</keyword>
<sequence>MASIKQEPVDDLDDYNDSRSLQRHREPVDSGWPYRPVTIKQQVLGHSARTPHYKANRQPVVFRERNERVDQRALGQPDQRPASSTANLGGELSERSRQVGQAKRYGNYPDGIFGNVFETTGMIVGSTTCLRVTHMMIDTGASSIIISAAAAEQANLTVIACDPQTFTLADGSRITYNHLTHFELYISGIHNKVVAFIDQGNSGHHTLLGKPGIKTFNATANFSYGRKKETRWFMAQDETGLRRHKILLHEDPANVASMMIPYGRYEGLRLAMPLGETATQRNSREVLERADKKRDKLYKKHEKNVLRRGDVRDFPDLFGRQSE</sequence>
<evidence type="ECO:0000313" key="4">
    <source>
        <dbReference type="EMBL" id="WPB00207.1"/>
    </source>
</evidence>
<proteinExistence type="predicted"/>
<accession>A0A2G5I1R8</accession>
<dbReference type="Pfam" id="PF13975">
    <property type="entry name" value="gag-asp_proteas"/>
    <property type="match status" value="1"/>
</dbReference>
<keyword evidence="1" id="KW-0064">Aspartyl protease</keyword>
<feature type="region of interest" description="Disordered" evidence="2">
    <location>
        <begin position="1"/>
        <end position="100"/>
    </location>
</feature>
<reference evidence="4 6" key="2">
    <citation type="submission" date="2023-09" db="EMBL/GenBank/DDBJ databases">
        <title>Complete-Gapless Cercospora beticola genome.</title>
        <authorList>
            <person name="Wyatt N.A."/>
            <person name="Spanner R.E."/>
            <person name="Bolton M.D."/>
        </authorList>
    </citation>
    <scope>NUCLEOTIDE SEQUENCE [LARGE SCALE GENOMIC DNA]</scope>
    <source>
        <strain evidence="4">Cb09-40</strain>
    </source>
</reference>
<dbReference type="OrthoDB" id="3648733at2759"/>
<keyword evidence="6" id="KW-1185">Reference proteome</keyword>
<dbReference type="EMBL" id="CP134186">
    <property type="protein sequence ID" value="WPB00207.1"/>
    <property type="molecule type" value="Genomic_DNA"/>
</dbReference>
<evidence type="ECO:0000256" key="2">
    <source>
        <dbReference type="SAM" id="MobiDB-lite"/>
    </source>
</evidence>
<dbReference type="Proteomes" id="UP001302367">
    <property type="component" value="Chromosome 3"/>
</dbReference>
<reference evidence="3 5" key="1">
    <citation type="submission" date="2015-10" db="EMBL/GenBank/DDBJ databases">
        <title>The cercosporin biosynthetic gene cluster was horizontally transferred to several fungal lineages and shown to be expanded in Cercospora beticola based on microsynteny with recipient genomes.</title>
        <authorList>
            <person name="De Jonge R."/>
            <person name="Ebert M.K."/>
            <person name="Suttle J.C."/>
            <person name="Jurick Ii W.M."/>
            <person name="Secor G.A."/>
            <person name="Thomma B.P."/>
            <person name="Van De Peer Y."/>
            <person name="Bolton M.D."/>
        </authorList>
    </citation>
    <scope>NUCLEOTIDE SEQUENCE [LARGE SCALE GENOMIC DNA]</scope>
    <source>
        <strain evidence="3 5">09-40</strain>
    </source>
</reference>
<evidence type="ECO:0000313" key="3">
    <source>
        <dbReference type="EMBL" id="PIA98737.1"/>
    </source>
</evidence>
<dbReference type="GO" id="GO:0004190">
    <property type="term" value="F:aspartic-type endopeptidase activity"/>
    <property type="evidence" value="ECO:0007669"/>
    <property type="project" value="UniProtKB-KW"/>
</dbReference>
<organism evidence="3 5">
    <name type="scientific">Cercospora beticola</name>
    <name type="common">Sugarbeet leaf spot fungus</name>
    <dbReference type="NCBI Taxonomy" id="122368"/>
    <lineage>
        <taxon>Eukaryota</taxon>
        <taxon>Fungi</taxon>
        <taxon>Dikarya</taxon>
        <taxon>Ascomycota</taxon>
        <taxon>Pezizomycotina</taxon>
        <taxon>Dothideomycetes</taxon>
        <taxon>Dothideomycetidae</taxon>
        <taxon>Mycosphaerellales</taxon>
        <taxon>Mycosphaerellaceae</taxon>
        <taxon>Cercospora</taxon>
    </lineage>
</organism>
<dbReference type="EMBL" id="LKMD01000101">
    <property type="protein sequence ID" value="PIA98737.1"/>
    <property type="molecule type" value="Genomic_DNA"/>
</dbReference>
<evidence type="ECO:0000256" key="1">
    <source>
        <dbReference type="ARBA" id="ARBA00022750"/>
    </source>
</evidence>
<keyword evidence="1" id="KW-0378">Hydrolase</keyword>
<dbReference type="InterPro" id="IPR021109">
    <property type="entry name" value="Peptidase_aspartic_dom_sf"/>
</dbReference>
<evidence type="ECO:0000313" key="5">
    <source>
        <dbReference type="Proteomes" id="UP000230605"/>
    </source>
</evidence>
<dbReference type="GO" id="GO:0006508">
    <property type="term" value="P:proteolysis"/>
    <property type="evidence" value="ECO:0007669"/>
    <property type="project" value="InterPro"/>
</dbReference>
<protein>
    <submittedName>
        <fullName evidence="3">Uncharacterized protein</fullName>
    </submittedName>
</protein>